<dbReference type="InterPro" id="IPR036249">
    <property type="entry name" value="Thioredoxin-like_sf"/>
</dbReference>
<dbReference type="PATRIC" id="fig|1132509.6.peg.3267"/>
<evidence type="ECO:0000313" key="2">
    <source>
        <dbReference type="Proteomes" id="UP000011566"/>
    </source>
</evidence>
<gene>
    <name evidence="1" type="ORF">C447_13979</name>
</gene>
<sequence>MTERTITVYSREDCHLCEDALAAIDRVVEEVAAAVEVREVDVDTDPELRDAYGERVPYVLVDDRPRYKFRVDEADLRRRLATDGGPDDPNSHDLRS</sequence>
<organism evidence="1 2">
    <name type="scientific">Halococcus hamelinensis 100A6</name>
    <dbReference type="NCBI Taxonomy" id="1132509"/>
    <lineage>
        <taxon>Archaea</taxon>
        <taxon>Methanobacteriati</taxon>
        <taxon>Methanobacteriota</taxon>
        <taxon>Stenosarchaea group</taxon>
        <taxon>Halobacteria</taxon>
        <taxon>Halobacteriales</taxon>
        <taxon>Halococcaceae</taxon>
        <taxon>Halococcus</taxon>
    </lineage>
</organism>
<comment type="caution">
    <text evidence="1">The sequence shown here is derived from an EMBL/GenBank/DDBJ whole genome shotgun (WGS) entry which is preliminary data.</text>
</comment>
<dbReference type="InterPro" id="IPR008554">
    <property type="entry name" value="Glutaredoxin-like"/>
</dbReference>
<reference evidence="1 2" key="1">
    <citation type="journal article" date="2014" name="PLoS Genet.">
        <title>Phylogenetically driven sequencing of extremely halophilic archaea reveals strategies for static and dynamic osmo-response.</title>
        <authorList>
            <person name="Becker E.A."/>
            <person name="Seitzer P.M."/>
            <person name="Tritt A."/>
            <person name="Larsen D."/>
            <person name="Krusor M."/>
            <person name="Yao A.I."/>
            <person name="Wu D."/>
            <person name="Madern D."/>
            <person name="Eisen J.A."/>
            <person name="Darling A.E."/>
            <person name="Facciotti M.T."/>
        </authorList>
    </citation>
    <scope>NUCLEOTIDE SEQUENCE [LARGE SCALE GENOMIC DNA]</scope>
    <source>
        <strain evidence="1 2">100A6</strain>
    </source>
</reference>
<dbReference type="SUPFAM" id="SSF52833">
    <property type="entry name" value="Thioredoxin-like"/>
    <property type="match status" value="1"/>
</dbReference>
<dbReference type="Proteomes" id="UP000011566">
    <property type="component" value="Unassembled WGS sequence"/>
</dbReference>
<dbReference type="eggNOG" id="arCOG01972">
    <property type="taxonomic scope" value="Archaea"/>
</dbReference>
<dbReference type="Gene3D" id="3.40.30.10">
    <property type="entry name" value="Glutaredoxin"/>
    <property type="match status" value="1"/>
</dbReference>
<name>M0LTF8_9EURY</name>
<accession>M0LTF8</accession>
<dbReference type="RefSeq" id="WP_007694974.1">
    <property type="nucleotide sequence ID" value="NZ_AJRK01000353.1"/>
</dbReference>
<protein>
    <submittedName>
        <fullName evidence="1">Thioredoxin</fullName>
    </submittedName>
</protein>
<dbReference type="Pfam" id="PF05768">
    <property type="entry name" value="Glrx-like"/>
    <property type="match status" value="1"/>
</dbReference>
<keyword evidence="2" id="KW-1185">Reference proteome</keyword>
<proteinExistence type="predicted"/>
<dbReference type="OrthoDB" id="286273at2157"/>
<dbReference type="AlphaFoldDB" id="M0LTF8"/>
<dbReference type="EMBL" id="AOMB01000040">
    <property type="protein sequence ID" value="EMA36721.1"/>
    <property type="molecule type" value="Genomic_DNA"/>
</dbReference>
<evidence type="ECO:0000313" key="1">
    <source>
        <dbReference type="EMBL" id="EMA36721.1"/>
    </source>
</evidence>